<feature type="domain" description="Homeobox" evidence="10">
    <location>
        <begin position="488"/>
        <end position="551"/>
    </location>
</feature>
<keyword evidence="5 8" id="KW-0371">Homeobox</keyword>
<evidence type="ECO:0000256" key="9">
    <source>
        <dbReference type="SAM" id="MobiDB-lite"/>
    </source>
</evidence>
<reference evidence="11 12" key="1">
    <citation type="journal article" date="2023" name="G3 (Bethesda)">
        <title>A haplotype-resolved chromosome-scale genome for Quercus rubra L. provides insights into the genetics of adaptive traits for red oak species.</title>
        <authorList>
            <person name="Kapoor B."/>
            <person name="Jenkins J."/>
            <person name="Schmutz J."/>
            <person name="Zhebentyayeva T."/>
            <person name="Kuelheim C."/>
            <person name="Coggeshall M."/>
            <person name="Heim C."/>
            <person name="Lasky J.R."/>
            <person name="Leites L."/>
            <person name="Islam-Faridi N."/>
            <person name="Romero-Severson J."/>
            <person name="DeLeo V.L."/>
            <person name="Lucas S.M."/>
            <person name="Lazic D."/>
            <person name="Gailing O."/>
            <person name="Carlson J."/>
            <person name="Staton M."/>
        </authorList>
    </citation>
    <scope>NUCLEOTIDE SEQUENCE [LARGE SCALE GENOMIC DNA]</scope>
    <source>
        <strain evidence="11">Pseudo-F2</strain>
    </source>
</reference>
<dbReference type="InterPro" id="IPR009057">
    <property type="entry name" value="Homeodomain-like_sf"/>
</dbReference>
<comment type="caution">
    <text evidence="11">The sequence shown here is derived from an EMBL/GenBank/DDBJ whole genome shotgun (WGS) entry which is preliminary data.</text>
</comment>
<evidence type="ECO:0000256" key="7">
    <source>
        <dbReference type="ARBA" id="ARBA00023242"/>
    </source>
</evidence>
<name>A0AAN7J4H3_QUERU</name>
<dbReference type="SMART" id="SM00389">
    <property type="entry name" value="HOX"/>
    <property type="match status" value="1"/>
</dbReference>
<accession>A0AAN7J4H3</accession>
<dbReference type="SUPFAM" id="SSF46689">
    <property type="entry name" value="Homeodomain-like"/>
    <property type="match status" value="1"/>
</dbReference>
<dbReference type="Pfam" id="PF07526">
    <property type="entry name" value="POX"/>
    <property type="match status" value="1"/>
</dbReference>
<comment type="subcellular location">
    <subcellularLocation>
        <location evidence="1 8">Nucleus</location>
    </subcellularLocation>
</comment>
<evidence type="ECO:0000256" key="8">
    <source>
        <dbReference type="PROSITE-ProRule" id="PRU00108"/>
    </source>
</evidence>
<feature type="compositionally biased region" description="Polar residues" evidence="9">
    <location>
        <begin position="573"/>
        <end position="590"/>
    </location>
</feature>
<organism evidence="11 12">
    <name type="scientific">Quercus rubra</name>
    <name type="common">Northern red oak</name>
    <name type="synonym">Quercus borealis</name>
    <dbReference type="NCBI Taxonomy" id="3512"/>
    <lineage>
        <taxon>Eukaryota</taxon>
        <taxon>Viridiplantae</taxon>
        <taxon>Streptophyta</taxon>
        <taxon>Embryophyta</taxon>
        <taxon>Tracheophyta</taxon>
        <taxon>Spermatophyta</taxon>
        <taxon>Magnoliopsida</taxon>
        <taxon>eudicotyledons</taxon>
        <taxon>Gunneridae</taxon>
        <taxon>Pentapetalae</taxon>
        <taxon>rosids</taxon>
        <taxon>fabids</taxon>
        <taxon>Fagales</taxon>
        <taxon>Fagaceae</taxon>
        <taxon>Quercus</taxon>
    </lineage>
</organism>
<keyword evidence="12" id="KW-1185">Reference proteome</keyword>
<dbReference type="CDD" id="cd00086">
    <property type="entry name" value="homeodomain"/>
    <property type="match status" value="1"/>
</dbReference>
<evidence type="ECO:0000256" key="4">
    <source>
        <dbReference type="ARBA" id="ARBA00023125"/>
    </source>
</evidence>
<dbReference type="AlphaFoldDB" id="A0AAN7J4H3"/>
<comment type="similarity">
    <text evidence="2">Belongs to the TALE/BELL homeobox family.</text>
</comment>
<evidence type="ECO:0000313" key="11">
    <source>
        <dbReference type="EMBL" id="KAK4599109.1"/>
    </source>
</evidence>
<sequence>MMDNDLFRVPIDMSSQSAVYIGGFQQYTTPNSLVQSDSFDLNRENHIMSGFPVLSELQGETINGLHPTLHTTNGVGIVDSNELVSLLGRNVVRDSSLSSSRLTSNTEFQEQLTGGNSISAASLATFLATRTGLQDNLNSLAISTPSICPLEFLGTYASNGCSNGLNSSFTTSVNCGYDVVLGNTNTKYSAPLELGGKFPVRAELQPYSSTGNPGANGCMSSSSGNLTANHPYSSTNFNNELSLTLATSERSVLSGINIPDRCSEMGVSGVTRHCLNEKRLSSEQTSCNSKELSVSFGSYKPTRFSQVILGSRYLRVIQEILVQIANYSLENLDRMSYSNGRNGASSKMPFSSNCSAERWMSSMVPDVDGGFEPEMESTLRRRAIEAKKTQLLSLLQVVDERYNQCMDEVHTVISAFHAATELDPQIHARFAIQTISFLYKNLRERISNHILAMGAHFSSPCTKEKERSFETSFIQKQWALQQLKSKDHQLWRPQRGLPERSVSVLRAWMFQNFLHPYPKDAEKHLLAVKSGLTRSQVSNWFINARVRLWKPMIEEMYAEMNRRKAHRDDEASQSDQRSHISINNPRLNVT</sequence>
<evidence type="ECO:0000256" key="5">
    <source>
        <dbReference type="ARBA" id="ARBA00023155"/>
    </source>
</evidence>
<proteinExistence type="inferred from homology"/>
<dbReference type="Gene3D" id="1.10.10.60">
    <property type="entry name" value="Homeodomain-like"/>
    <property type="match status" value="1"/>
</dbReference>
<dbReference type="InterPro" id="IPR006563">
    <property type="entry name" value="POX_dom"/>
</dbReference>
<dbReference type="Proteomes" id="UP001324115">
    <property type="component" value="Unassembled WGS sequence"/>
</dbReference>
<evidence type="ECO:0000256" key="3">
    <source>
        <dbReference type="ARBA" id="ARBA00023015"/>
    </source>
</evidence>
<keyword evidence="4 8" id="KW-0238">DNA-binding</keyword>
<dbReference type="GO" id="GO:0006355">
    <property type="term" value="P:regulation of DNA-templated transcription"/>
    <property type="evidence" value="ECO:0007669"/>
    <property type="project" value="InterPro"/>
</dbReference>
<dbReference type="GO" id="GO:0003677">
    <property type="term" value="F:DNA binding"/>
    <property type="evidence" value="ECO:0007669"/>
    <property type="project" value="UniProtKB-UniRule"/>
</dbReference>
<keyword evidence="6" id="KW-0804">Transcription</keyword>
<dbReference type="EMBL" id="JAXUIC010000002">
    <property type="protein sequence ID" value="KAK4599109.1"/>
    <property type="molecule type" value="Genomic_DNA"/>
</dbReference>
<evidence type="ECO:0000313" key="12">
    <source>
        <dbReference type="Proteomes" id="UP001324115"/>
    </source>
</evidence>
<evidence type="ECO:0000256" key="2">
    <source>
        <dbReference type="ARBA" id="ARBA00006454"/>
    </source>
</evidence>
<keyword evidence="3" id="KW-0805">Transcription regulation</keyword>
<dbReference type="PANTHER" id="PTHR11850">
    <property type="entry name" value="HOMEOBOX PROTEIN TRANSCRIPTION FACTORS"/>
    <property type="match status" value="1"/>
</dbReference>
<dbReference type="Pfam" id="PF05920">
    <property type="entry name" value="Homeobox_KN"/>
    <property type="match status" value="1"/>
</dbReference>
<keyword evidence="7 8" id="KW-0539">Nucleus</keyword>
<dbReference type="GO" id="GO:0005634">
    <property type="term" value="C:nucleus"/>
    <property type="evidence" value="ECO:0007669"/>
    <property type="project" value="UniProtKB-SubCell"/>
</dbReference>
<gene>
    <name evidence="11" type="ORF">RGQ29_009249</name>
</gene>
<feature type="region of interest" description="Disordered" evidence="9">
    <location>
        <begin position="564"/>
        <end position="590"/>
    </location>
</feature>
<dbReference type="InterPro" id="IPR050224">
    <property type="entry name" value="TALE_homeobox"/>
</dbReference>
<dbReference type="PROSITE" id="PS50071">
    <property type="entry name" value="HOMEOBOX_2"/>
    <property type="match status" value="1"/>
</dbReference>
<evidence type="ECO:0000259" key="10">
    <source>
        <dbReference type="PROSITE" id="PS50071"/>
    </source>
</evidence>
<protein>
    <recommendedName>
        <fullName evidence="10">Homeobox domain-containing protein</fullName>
    </recommendedName>
</protein>
<evidence type="ECO:0000256" key="6">
    <source>
        <dbReference type="ARBA" id="ARBA00023163"/>
    </source>
</evidence>
<dbReference type="SMART" id="SM00574">
    <property type="entry name" value="POX"/>
    <property type="match status" value="1"/>
</dbReference>
<evidence type="ECO:0000256" key="1">
    <source>
        <dbReference type="ARBA" id="ARBA00004123"/>
    </source>
</evidence>
<dbReference type="InterPro" id="IPR001356">
    <property type="entry name" value="HD"/>
</dbReference>
<feature type="DNA-binding region" description="Homeobox" evidence="8">
    <location>
        <begin position="490"/>
        <end position="552"/>
    </location>
</feature>
<dbReference type="InterPro" id="IPR008422">
    <property type="entry name" value="KN_HD"/>
</dbReference>